<name>A0A5C8ZAY4_9GAMM</name>
<feature type="signal peptide" evidence="1">
    <location>
        <begin position="1"/>
        <end position="18"/>
    </location>
</feature>
<gene>
    <name evidence="2" type="ORF">FME95_07865</name>
</gene>
<dbReference type="Gene3D" id="2.30.30.40">
    <property type="entry name" value="SH3 Domains"/>
    <property type="match status" value="1"/>
</dbReference>
<proteinExistence type="predicted"/>
<evidence type="ECO:0000313" key="2">
    <source>
        <dbReference type="EMBL" id="TXR54439.1"/>
    </source>
</evidence>
<dbReference type="InterPro" id="IPR005046">
    <property type="entry name" value="DUF285"/>
</dbReference>
<keyword evidence="3" id="KW-1185">Reference proteome</keyword>
<dbReference type="EMBL" id="VKAD01000001">
    <property type="protein sequence ID" value="TXR54439.1"/>
    <property type="molecule type" value="Genomic_DNA"/>
</dbReference>
<dbReference type="RefSeq" id="WP_147713837.1">
    <property type="nucleotide sequence ID" value="NZ_VKAD01000001.1"/>
</dbReference>
<feature type="chain" id="PRO_5022722019" evidence="1">
    <location>
        <begin position="19"/>
        <end position="554"/>
    </location>
</feature>
<accession>A0A5C8ZAY4</accession>
<protein>
    <submittedName>
        <fullName evidence="2">BspA family leucine-rich repeat surface protein</fullName>
    </submittedName>
</protein>
<dbReference type="InterPro" id="IPR011889">
    <property type="entry name" value="Liste_lipo_26"/>
</dbReference>
<comment type="caution">
    <text evidence="2">The sequence shown here is derived from an EMBL/GenBank/DDBJ whole genome shotgun (WGS) entry which is preliminary data.</text>
</comment>
<evidence type="ECO:0000313" key="3">
    <source>
        <dbReference type="Proteomes" id="UP000321764"/>
    </source>
</evidence>
<reference evidence="2 3" key="1">
    <citation type="submission" date="2019-07" db="EMBL/GenBank/DDBJ databases">
        <title>Reinekea sp. strain SSH23 genome sequencing and assembly.</title>
        <authorList>
            <person name="Kim I."/>
        </authorList>
    </citation>
    <scope>NUCLEOTIDE SEQUENCE [LARGE SCALE GENOMIC DNA]</scope>
    <source>
        <strain evidence="2 3">SSH23</strain>
    </source>
</reference>
<evidence type="ECO:0000256" key="1">
    <source>
        <dbReference type="SAM" id="SignalP"/>
    </source>
</evidence>
<dbReference type="AlphaFoldDB" id="A0A5C8ZAY4"/>
<dbReference type="OrthoDB" id="7056509at2"/>
<dbReference type="Proteomes" id="UP000321764">
    <property type="component" value="Unassembled WGS sequence"/>
</dbReference>
<sequence>MKSIILFISLAISFSVHAAEFKEGVINDIDGYVNVREQPQGNARVVGKFYDYEGKFDYIPSNTSSWWYIKHRTIKGYVHKSRISPYKIQSDANSCECSSEYFMGEKLKPAFSKKVGNTDLSACGSVHQSDGKNKVLLDTFALQNCSTGELLMDAQGYYIYHFMEYTNDGVVIQESPILPIGKGWREQRYPLIERRGREVNGVFTLSDPHFLLPEQQVTAEEIASIKASVLTPMPNIGEHQLYDLIERLFVCTLLGDDECHQLLKGLRDYYSMDGGMAEYHWGFLRLLNLYDAERLHDDDDSTTLIGQKRIALYNLVADYHKAYQVNPNATEVIQMADNIKNADVSGITDLSNLFNGMTTFNLDISSWDTSSVNTMYKMFYGAKSFNQDIGQWDTSRVINMAETFSHAESFNQDIGNWDVSHVKNMSFMFNQAFVFDQNLNKWNTGKVTNMRGMFTHTHKFNGDISTWDVSQVTNMREMFLVSSLFNSDINTWDVSQVTTMRQMFTYASAFNSDISNWKTSNVRDMYDMFDEASSFNQDISAWDMSSVKSGYEPH</sequence>
<keyword evidence="1" id="KW-0732">Signal</keyword>
<organism evidence="2 3">
    <name type="scientific">Reinekea thalattae</name>
    <dbReference type="NCBI Taxonomy" id="2593301"/>
    <lineage>
        <taxon>Bacteria</taxon>
        <taxon>Pseudomonadati</taxon>
        <taxon>Pseudomonadota</taxon>
        <taxon>Gammaproteobacteria</taxon>
        <taxon>Oceanospirillales</taxon>
        <taxon>Saccharospirillaceae</taxon>
        <taxon>Reinekea</taxon>
    </lineage>
</organism>
<dbReference type="Pfam" id="PF03382">
    <property type="entry name" value="DUF285"/>
    <property type="match status" value="1"/>
</dbReference>
<dbReference type="NCBIfam" id="TIGR02167">
    <property type="entry name" value="Liste_lipo_26"/>
    <property type="match status" value="6"/>
</dbReference>